<organism evidence="2 3">
    <name type="scientific">Marasmius oreades</name>
    <name type="common">fairy-ring Marasmius</name>
    <dbReference type="NCBI Taxonomy" id="181124"/>
    <lineage>
        <taxon>Eukaryota</taxon>
        <taxon>Fungi</taxon>
        <taxon>Dikarya</taxon>
        <taxon>Basidiomycota</taxon>
        <taxon>Agaricomycotina</taxon>
        <taxon>Agaricomycetes</taxon>
        <taxon>Agaricomycetidae</taxon>
        <taxon>Agaricales</taxon>
        <taxon>Marasmiineae</taxon>
        <taxon>Marasmiaceae</taxon>
        <taxon>Marasmius</taxon>
    </lineage>
</organism>
<feature type="compositionally biased region" description="Basic and acidic residues" evidence="1">
    <location>
        <begin position="373"/>
        <end position="382"/>
    </location>
</feature>
<evidence type="ECO:0000256" key="1">
    <source>
        <dbReference type="SAM" id="MobiDB-lite"/>
    </source>
</evidence>
<name>A0A9P8ADD9_9AGAR</name>
<feature type="compositionally biased region" description="Polar residues" evidence="1">
    <location>
        <begin position="1"/>
        <end position="11"/>
    </location>
</feature>
<comment type="caution">
    <text evidence="2">The sequence shown here is derived from an EMBL/GenBank/DDBJ whole genome shotgun (WGS) entry which is preliminary data.</text>
</comment>
<feature type="compositionally biased region" description="Polar residues" evidence="1">
    <location>
        <begin position="19"/>
        <end position="39"/>
    </location>
</feature>
<feature type="region of interest" description="Disordered" evidence="1">
    <location>
        <begin position="1"/>
        <end position="78"/>
    </location>
</feature>
<dbReference type="Proteomes" id="UP001049176">
    <property type="component" value="Chromosome 2"/>
</dbReference>
<dbReference type="OrthoDB" id="3245731at2759"/>
<reference evidence="2" key="1">
    <citation type="journal article" date="2021" name="Genome Biol. Evol.">
        <title>The assembled and annotated genome of the fairy-ring fungus Marasmius oreades.</title>
        <authorList>
            <person name="Hiltunen M."/>
            <person name="Ament-Velasquez S.L."/>
            <person name="Johannesson H."/>
        </authorList>
    </citation>
    <scope>NUCLEOTIDE SEQUENCE</scope>
    <source>
        <strain evidence="2">03SP1</strain>
    </source>
</reference>
<accession>A0A9P8ADD9</accession>
<feature type="compositionally biased region" description="Low complexity" evidence="1">
    <location>
        <begin position="471"/>
        <end position="484"/>
    </location>
</feature>
<keyword evidence="3" id="KW-1185">Reference proteome</keyword>
<dbReference type="GeneID" id="66073915"/>
<dbReference type="EMBL" id="CM032182">
    <property type="protein sequence ID" value="KAG7097497.1"/>
    <property type="molecule type" value="Genomic_DNA"/>
</dbReference>
<sequence>MFNFFRKTTSAVPAEADRPSSSNEQLQLRTPSPSVTSAIGTRFQRMDGNIDRSSPLREDHVGGPPDTPSPPSHTLDNELGLITDPSALYELISSVPAKTLHEYTLTHLIPPSAESKRGTQQPVLAHIHAPSSITLTHLTSFFSSLTPPPRLHCVRCHKFYYDVENTNRSCLVAHDDESAEVERVGVGKGDSGTQYETLWGCCGKTVEGDGDMGPPDGWCYEGKHTTDTKRARFRADSTIHDDKLASCKRLKCSEPKKQVEDDDSSDASSDRPSRSRPRKRRATATSGTTTSAAAASRKRARKADDDGEQEREQVEAEVEEDPNFTSPGSPGKGKGKGKGKGQAEVDDEAQGKASPSLAASTVKKQRQRKKRPRTTEDDKAFKPEGTPLGDELDDMDVDMDETASVASKSKRKPRTKNPTNPKTKSKSITRKETMVSDAAEAPAGSAPMSPPKSISVPGSPTLSVRAGGAKGSKSAAKPKSSIGGPVRKTKKLDEVIASSIDGEL</sequence>
<feature type="compositionally biased region" description="Acidic residues" evidence="1">
    <location>
        <begin position="305"/>
        <end position="322"/>
    </location>
</feature>
<feature type="region of interest" description="Disordered" evidence="1">
    <location>
        <begin position="254"/>
        <end position="504"/>
    </location>
</feature>
<feature type="compositionally biased region" description="Basic residues" evidence="1">
    <location>
        <begin position="363"/>
        <end position="372"/>
    </location>
</feature>
<dbReference type="AlphaFoldDB" id="A0A9P8ADD9"/>
<evidence type="ECO:0000313" key="2">
    <source>
        <dbReference type="EMBL" id="KAG7097497.1"/>
    </source>
</evidence>
<feature type="compositionally biased region" description="Basic and acidic residues" evidence="1">
    <location>
        <begin position="44"/>
        <end position="61"/>
    </location>
</feature>
<protein>
    <submittedName>
        <fullName evidence="2">Uncharacterized protein</fullName>
    </submittedName>
</protein>
<gene>
    <name evidence="2" type="ORF">E1B28_004839</name>
</gene>
<evidence type="ECO:0000313" key="3">
    <source>
        <dbReference type="Proteomes" id="UP001049176"/>
    </source>
</evidence>
<dbReference type="RefSeq" id="XP_043013967.1">
    <property type="nucleotide sequence ID" value="XM_043149361.1"/>
</dbReference>
<feature type="compositionally biased region" description="Low complexity" evidence="1">
    <location>
        <begin position="283"/>
        <end position="295"/>
    </location>
</feature>
<feature type="compositionally biased region" description="Acidic residues" evidence="1">
    <location>
        <begin position="390"/>
        <end position="401"/>
    </location>
</feature>
<proteinExistence type="predicted"/>
<dbReference type="KEGG" id="more:E1B28_004839"/>